<evidence type="ECO:0000313" key="2">
    <source>
        <dbReference type="Proteomes" id="UP000027073"/>
    </source>
</evidence>
<accession>A0A067NTU6</accession>
<proteinExistence type="predicted"/>
<dbReference type="EMBL" id="KL198009">
    <property type="protein sequence ID" value="KDQ27046.1"/>
    <property type="molecule type" value="Genomic_DNA"/>
</dbReference>
<dbReference type="VEuPathDB" id="FungiDB:PLEOSDRAFT_1089958"/>
<dbReference type="AlphaFoldDB" id="A0A067NTU6"/>
<gene>
    <name evidence="1" type="ORF">PLEOSDRAFT_1089958</name>
</gene>
<sequence>MGRTVVACRNDGRWRDMCAMDEGVGYEFAKSKRVGIQRAPSPFAQKLAGMLRDHFHTTITRGAAGFAQAWGMISEPGYHQYPSPNHP</sequence>
<reference evidence="2" key="1">
    <citation type="journal article" date="2014" name="Proc. Natl. Acad. Sci. U.S.A.">
        <title>Extensive sampling of basidiomycete genomes demonstrates inadequacy of the white-rot/brown-rot paradigm for wood decay fungi.</title>
        <authorList>
            <person name="Riley R."/>
            <person name="Salamov A.A."/>
            <person name="Brown D.W."/>
            <person name="Nagy L.G."/>
            <person name="Floudas D."/>
            <person name="Held B.W."/>
            <person name="Levasseur A."/>
            <person name="Lombard V."/>
            <person name="Morin E."/>
            <person name="Otillar R."/>
            <person name="Lindquist E.A."/>
            <person name="Sun H."/>
            <person name="LaButti K.M."/>
            <person name="Schmutz J."/>
            <person name="Jabbour D."/>
            <person name="Luo H."/>
            <person name="Baker S.E."/>
            <person name="Pisabarro A.G."/>
            <person name="Walton J.D."/>
            <person name="Blanchette R.A."/>
            <person name="Henrissat B."/>
            <person name="Martin F."/>
            <person name="Cullen D."/>
            <person name="Hibbett D.S."/>
            <person name="Grigoriev I.V."/>
        </authorList>
    </citation>
    <scope>NUCLEOTIDE SEQUENCE [LARGE SCALE GENOMIC DNA]</scope>
    <source>
        <strain evidence="2">PC15</strain>
    </source>
</reference>
<dbReference type="HOGENOM" id="CLU_2484256_0_0_1"/>
<dbReference type="Proteomes" id="UP000027073">
    <property type="component" value="Unassembled WGS sequence"/>
</dbReference>
<dbReference type="InParanoid" id="A0A067NTU6"/>
<protein>
    <submittedName>
        <fullName evidence="1">Uncharacterized protein</fullName>
    </submittedName>
</protein>
<organism evidence="1 2">
    <name type="scientific">Pleurotus ostreatus (strain PC15)</name>
    <name type="common">Oyster mushroom</name>
    <dbReference type="NCBI Taxonomy" id="1137138"/>
    <lineage>
        <taxon>Eukaryota</taxon>
        <taxon>Fungi</taxon>
        <taxon>Dikarya</taxon>
        <taxon>Basidiomycota</taxon>
        <taxon>Agaricomycotina</taxon>
        <taxon>Agaricomycetes</taxon>
        <taxon>Agaricomycetidae</taxon>
        <taxon>Agaricales</taxon>
        <taxon>Pleurotineae</taxon>
        <taxon>Pleurotaceae</taxon>
        <taxon>Pleurotus</taxon>
    </lineage>
</organism>
<name>A0A067NTU6_PLEO1</name>
<evidence type="ECO:0000313" key="1">
    <source>
        <dbReference type="EMBL" id="KDQ27046.1"/>
    </source>
</evidence>